<dbReference type="AlphaFoldDB" id="X6N445"/>
<proteinExistence type="predicted"/>
<protein>
    <submittedName>
        <fullName evidence="1">Uncharacterized protein</fullName>
    </submittedName>
</protein>
<name>X6N445_RETFI</name>
<evidence type="ECO:0000313" key="1">
    <source>
        <dbReference type="EMBL" id="ETO20519.1"/>
    </source>
</evidence>
<organism evidence="1 2">
    <name type="scientific">Reticulomyxa filosa</name>
    <dbReference type="NCBI Taxonomy" id="46433"/>
    <lineage>
        <taxon>Eukaryota</taxon>
        <taxon>Sar</taxon>
        <taxon>Rhizaria</taxon>
        <taxon>Retaria</taxon>
        <taxon>Foraminifera</taxon>
        <taxon>Monothalamids</taxon>
        <taxon>Reticulomyxidae</taxon>
        <taxon>Reticulomyxa</taxon>
    </lineage>
</organism>
<comment type="caution">
    <text evidence="1">The sequence shown here is derived from an EMBL/GenBank/DDBJ whole genome shotgun (WGS) entry which is preliminary data.</text>
</comment>
<reference evidence="1 2" key="1">
    <citation type="journal article" date="2013" name="Curr. Biol.">
        <title>The Genome of the Foraminiferan Reticulomyxa filosa.</title>
        <authorList>
            <person name="Glockner G."/>
            <person name="Hulsmann N."/>
            <person name="Schleicher M."/>
            <person name="Noegel A.A."/>
            <person name="Eichinger L."/>
            <person name="Gallinger C."/>
            <person name="Pawlowski J."/>
            <person name="Sierra R."/>
            <person name="Euteneuer U."/>
            <person name="Pillet L."/>
            <person name="Moustafa A."/>
            <person name="Platzer M."/>
            <person name="Groth M."/>
            <person name="Szafranski K."/>
            <person name="Schliwa M."/>
        </authorList>
    </citation>
    <scope>NUCLEOTIDE SEQUENCE [LARGE SCALE GENOMIC DNA]</scope>
</reference>
<sequence length="308" mass="35667">MDQSHEIEKIVDEIITIIEQKTIEIQSESQKKETTQEKILSLAKTPESPPCELIDSLTPSNQEIIELQKNVGEKENPDKDDLLISFLKTLVISYELDIRIEVNEGDDMKEVLAHKANEVTIALQRRWYEQYNDKEKLQKTVEKIAQIFGVSSDEHEEADALYSKIKESWNAFIQKNTALQTHVQKLGQICLQDEDDTNRNDRLTVSNNEELLLSIEQAWYDMQEKYKNEKESNASLFEMLENIASMFDTYIDSNQTAQMESDALYKHVKSLWINLKNQTTVPSAPSFQSEFEQSVKFQANLLQDIHKS</sequence>
<gene>
    <name evidence="1" type="ORF">RFI_16698</name>
</gene>
<dbReference type="Proteomes" id="UP000023152">
    <property type="component" value="Unassembled WGS sequence"/>
</dbReference>
<keyword evidence="2" id="KW-1185">Reference proteome</keyword>
<accession>X6N445</accession>
<dbReference type="EMBL" id="ASPP01012521">
    <property type="protein sequence ID" value="ETO20519.1"/>
    <property type="molecule type" value="Genomic_DNA"/>
</dbReference>
<evidence type="ECO:0000313" key="2">
    <source>
        <dbReference type="Proteomes" id="UP000023152"/>
    </source>
</evidence>